<dbReference type="AlphaFoldDB" id="A0AAN9B411"/>
<organism evidence="2 3">
    <name type="scientific">Littorina saxatilis</name>
    <dbReference type="NCBI Taxonomy" id="31220"/>
    <lineage>
        <taxon>Eukaryota</taxon>
        <taxon>Metazoa</taxon>
        <taxon>Spiralia</taxon>
        <taxon>Lophotrochozoa</taxon>
        <taxon>Mollusca</taxon>
        <taxon>Gastropoda</taxon>
        <taxon>Caenogastropoda</taxon>
        <taxon>Littorinimorpha</taxon>
        <taxon>Littorinoidea</taxon>
        <taxon>Littorinidae</taxon>
        <taxon>Littorina</taxon>
    </lineage>
</organism>
<dbReference type="GO" id="GO:0015074">
    <property type="term" value="P:DNA integration"/>
    <property type="evidence" value="ECO:0007669"/>
    <property type="project" value="InterPro"/>
</dbReference>
<evidence type="ECO:0000313" key="2">
    <source>
        <dbReference type="EMBL" id="KAK7098738.1"/>
    </source>
</evidence>
<dbReference type="InterPro" id="IPR011010">
    <property type="entry name" value="DNA_brk_join_enz"/>
</dbReference>
<dbReference type="InterPro" id="IPR013762">
    <property type="entry name" value="Integrase-like_cat_sf"/>
</dbReference>
<proteinExistence type="predicted"/>
<evidence type="ECO:0000256" key="1">
    <source>
        <dbReference type="ARBA" id="ARBA00023172"/>
    </source>
</evidence>
<keyword evidence="1" id="KW-0233">DNA recombination</keyword>
<dbReference type="PANTHER" id="PTHR21446">
    <property type="entry name" value="DUF3504 DOMAIN-CONTAINING PROTEIN"/>
    <property type="match status" value="1"/>
</dbReference>
<dbReference type="GO" id="GO:0003677">
    <property type="term" value="F:DNA binding"/>
    <property type="evidence" value="ECO:0007669"/>
    <property type="project" value="InterPro"/>
</dbReference>
<dbReference type="SUPFAM" id="SSF56349">
    <property type="entry name" value="DNA breaking-rejoining enzymes"/>
    <property type="match status" value="1"/>
</dbReference>
<sequence>MANKRHVEYSTEELEAKKMLLTPAATKRANINAAKSLRDFLRQKRQAVNFEDFTPEQLNEVLGHFYMGVRTEKNELYRGKSLQALRYGLNRYLSYPPYNKPFNIMTGSQFHSSNELFKVAMQELKAEGKADVKHTPAINQEDLKTLYASKFMSPNTPTGLSNKVQFDVRFYFFRRGLENFEKMTKDTFEVKIDQTTGKQYVIKRFDELTKNHRAGDEELVTGVMPETGDSSCPVYSYNKYLSLLNPKCERLWQFPVNTFHGDDETWYDNRPMGVHTMKKFMAKLSELCQLSQIYTNHSVRATGATLLADKNFSPIDIISVTGHKTVNSLQPYQKTSTAKKLEMAAAMSSQLTENRQLALLPSHTSRGERAGTSTGCRIERGRLVASATVTSQQTIRQDVELSNDEVAALFDPEYEPAMPPTRPNPPMFHHCDLSHATINIQFH</sequence>
<name>A0AAN9B411_9CAEN</name>
<dbReference type="Gene3D" id="1.10.443.10">
    <property type="entry name" value="Intergrase catalytic core"/>
    <property type="match status" value="1"/>
</dbReference>
<comment type="caution">
    <text evidence="2">The sequence shown here is derived from an EMBL/GenBank/DDBJ whole genome shotgun (WGS) entry which is preliminary data.</text>
</comment>
<gene>
    <name evidence="2" type="ORF">V1264_002974</name>
</gene>
<evidence type="ECO:0000313" key="3">
    <source>
        <dbReference type="Proteomes" id="UP001374579"/>
    </source>
</evidence>
<accession>A0AAN9B411</accession>
<dbReference type="EMBL" id="JBAMIC010000012">
    <property type="protein sequence ID" value="KAK7098738.1"/>
    <property type="molecule type" value="Genomic_DNA"/>
</dbReference>
<dbReference type="Proteomes" id="UP001374579">
    <property type="component" value="Unassembled WGS sequence"/>
</dbReference>
<keyword evidence="3" id="KW-1185">Reference proteome</keyword>
<dbReference type="PANTHER" id="PTHR21446:SF12">
    <property type="entry name" value="POTASSIUM CHANNEL TETRAMERIZATION DOMAIN CONTAINING 1"/>
    <property type="match status" value="1"/>
</dbReference>
<reference evidence="2 3" key="1">
    <citation type="submission" date="2024-02" db="EMBL/GenBank/DDBJ databases">
        <title>Chromosome-scale genome assembly of the rough periwinkle Littorina saxatilis.</title>
        <authorList>
            <person name="De Jode A."/>
            <person name="Faria R."/>
            <person name="Formenti G."/>
            <person name="Sims Y."/>
            <person name="Smith T.P."/>
            <person name="Tracey A."/>
            <person name="Wood J.M.D."/>
            <person name="Zagrodzka Z.B."/>
            <person name="Johannesson K."/>
            <person name="Butlin R.K."/>
            <person name="Leder E.H."/>
        </authorList>
    </citation>
    <scope>NUCLEOTIDE SEQUENCE [LARGE SCALE GENOMIC DNA]</scope>
    <source>
        <strain evidence="2">Snail1</strain>
        <tissue evidence="2">Muscle</tissue>
    </source>
</reference>
<dbReference type="InterPro" id="IPR052787">
    <property type="entry name" value="MAVS"/>
</dbReference>
<dbReference type="GO" id="GO:0006310">
    <property type="term" value="P:DNA recombination"/>
    <property type="evidence" value="ECO:0007669"/>
    <property type="project" value="UniProtKB-KW"/>
</dbReference>
<protein>
    <recommendedName>
        <fullName evidence="4">DUF3504 domain-containing protein</fullName>
    </recommendedName>
</protein>
<evidence type="ECO:0008006" key="4">
    <source>
        <dbReference type="Google" id="ProtNLM"/>
    </source>
</evidence>